<comment type="caution">
    <text evidence="3">The sequence shown here is derived from an EMBL/GenBank/DDBJ whole genome shotgun (WGS) entry which is preliminary data.</text>
</comment>
<proteinExistence type="inferred from homology"/>
<reference evidence="3 4" key="1">
    <citation type="submission" date="2017-02" db="EMBL/GenBank/DDBJ databases">
        <title>Genomic diversity within the haloalkaliphilic genus Thioalkalivibrio.</title>
        <authorList>
            <person name="Ahn A.-C."/>
            <person name="Meier-Kolthoff J."/>
            <person name="Overmars L."/>
            <person name="Richter M."/>
            <person name="Woyke T."/>
            <person name="Sorokin D.Y."/>
            <person name="Muyzer G."/>
        </authorList>
    </citation>
    <scope>NUCLEOTIDE SEQUENCE [LARGE SCALE GENOMIC DNA]</scope>
    <source>
        <strain evidence="3 4">HL17</strain>
    </source>
</reference>
<feature type="transmembrane region" description="Helical" evidence="2">
    <location>
        <begin position="12"/>
        <end position="34"/>
    </location>
</feature>
<evidence type="ECO:0000256" key="1">
    <source>
        <dbReference type="ARBA" id="ARBA00010894"/>
    </source>
</evidence>
<dbReference type="STRING" id="252474.B1A74_08020"/>
<keyword evidence="2" id="KW-0812">Transmembrane</keyword>
<accession>A0A1V2ZY00</accession>
<evidence type="ECO:0000313" key="4">
    <source>
        <dbReference type="Proteomes" id="UP000189177"/>
    </source>
</evidence>
<evidence type="ECO:0000313" key="3">
    <source>
        <dbReference type="EMBL" id="OOC09997.1"/>
    </source>
</evidence>
<dbReference type="GO" id="GO:0016020">
    <property type="term" value="C:membrane"/>
    <property type="evidence" value="ECO:0007669"/>
    <property type="project" value="InterPro"/>
</dbReference>
<keyword evidence="2" id="KW-0472">Membrane</keyword>
<feature type="transmembrane region" description="Helical" evidence="2">
    <location>
        <begin position="100"/>
        <end position="124"/>
    </location>
</feature>
<dbReference type="Pfam" id="PF02325">
    <property type="entry name" value="CCB3_YggT"/>
    <property type="match status" value="2"/>
</dbReference>
<protein>
    <submittedName>
        <fullName evidence="3">YggT family protein</fullName>
    </submittedName>
</protein>
<dbReference type="OrthoDB" id="9806665at2"/>
<dbReference type="AlphaFoldDB" id="A0A1V2ZY00"/>
<feature type="transmembrane region" description="Helical" evidence="2">
    <location>
        <begin position="169"/>
        <end position="188"/>
    </location>
</feature>
<organism evidence="3 4">
    <name type="scientific">Thioalkalivibrio halophilus</name>
    <dbReference type="NCBI Taxonomy" id="252474"/>
    <lineage>
        <taxon>Bacteria</taxon>
        <taxon>Pseudomonadati</taxon>
        <taxon>Pseudomonadota</taxon>
        <taxon>Gammaproteobacteria</taxon>
        <taxon>Chromatiales</taxon>
        <taxon>Ectothiorhodospiraceae</taxon>
        <taxon>Thioalkalivibrio</taxon>
    </lineage>
</organism>
<keyword evidence="2" id="KW-1133">Transmembrane helix</keyword>
<dbReference type="PANTHER" id="PTHR33219:SF14">
    <property type="entry name" value="PROTEIN COFACTOR ASSEMBLY OF COMPLEX C SUBUNIT B CCB3, CHLOROPLASTIC-RELATED"/>
    <property type="match status" value="1"/>
</dbReference>
<dbReference type="RefSeq" id="WP_018947582.1">
    <property type="nucleotide sequence ID" value="NZ_MUZR01000027.1"/>
</dbReference>
<name>A0A1V2ZY00_9GAMM</name>
<feature type="transmembrane region" description="Helical" evidence="2">
    <location>
        <begin position="67"/>
        <end position="88"/>
    </location>
</feature>
<gene>
    <name evidence="3" type="ORF">B1A74_08020</name>
</gene>
<dbReference type="EMBL" id="MUZR01000027">
    <property type="protein sequence ID" value="OOC09997.1"/>
    <property type="molecule type" value="Genomic_DNA"/>
</dbReference>
<dbReference type="Proteomes" id="UP000189177">
    <property type="component" value="Unassembled WGS sequence"/>
</dbReference>
<dbReference type="InterPro" id="IPR003425">
    <property type="entry name" value="CCB3/YggT"/>
</dbReference>
<sequence length="189" mass="20535">MNPGAMTTGQEILNFLIGVAFGIAIILLMLRVIFGLVRADYRNPISQTILMLTTPPLNLLRPIIPSIGRVDTAAIVLMVVLKFLELWLRVAVLGMEADPVILLLVAIRELLITAIWVFIIALIVEVVMSWVQAGGGGGYNPIARLAADVNRPILGPLRRMLPSTGAIDFSPMIALVGLYILTIIVRGIF</sequence>
<comment type="similarity">
    <text evidence="1">Belongs to the YggT family.</text>
</comment>
<evidence type="ECO:0000256" key="2">
    <source>
        <dbReference type="SAM" id="Phobius"/>
    </source>
</evidence>
<dbReference type="PANTHER" id="PTHR33219">
    <property type="entry name" value="YLMG HOMOLOG PROTEIN 2, CHLOROPLASTIC"/>
    <property type="match status" value="1"/>
</dbReference>
<keyword evidence="4" id="KW-1185">Reference proteome</keyword>